<evidence type="ECO:0000256" key="5">
    <source>
        <dbReference type="ARBA" id="ARBA00023049"/>
    </source>
</evidence>
<evidence type="ECO:0000313" key="9">
    <source>
        <dbReference type="Proteomes" id="UP000504618"/>
    </source>
</evidence>
<evidence type="ECO:0000256" key="1">
    <source>
        <dbReference type="ARBA" id="ARBA00022670"/>
    </source>
</evidence>
<dbReference type="InterPro" id="IPR006026">
    <property type="entry name" value="Peptidase_Metallo"/>
</dbReference>
<gene>
    <name evidence="10" type="primary">LOC112460511</name>
</gene>
<dbReference type="InterPro" id="IPR034035">
    <property type="entry name" value="Astacin-like_dom"/>
</dbReference>
<protein>
    <recommendedName>
        <fullName evidence="7">Metalloendopeptidase</fullName>
        <ecNumber evidence="7">3.4.24.-</ecNumber>
    </recommendedName>
</protein>
<sequence length="208" mass="24167">MNVNPEELGNYFEGDVMVTESTTRSNGAKDPKLRWPNHVIPYVIEGNFNRTQLKLIREAMKDYEKYTCLRLKPRTNEKNYVKIVSDNSGCWSYIGKIGGAQIINLQIPGCVTKKGTVIHEIMHTAGFWHEHTRDDRDDYVTINWKNIEERTAGNFDKLSSEVLEDYHIPYDYNSVMHYSAYAFAIDHNVKTIITKVSDHHFYKCSLCH</sequence>
<feature type="binding site" evidence="6">
    <location>
        <position position="119"/>
    </location>
    <ligand>
        <name>Zn(2+)</name>
        <dbReference type="ChEBI" id="CHEBI:29105"/>
        <note>catalytic</note>
    </ligand>
</feature>
<dbReference type="Pfam" id="PF01400">
    <property type="entry name" value="Astacin"/>
    <property type="match status" value="1"/>
</dbReference>
<comment type="cofactor">
    <cofactor evidence="6 7">
        <name>Zn(2+)</name>
        <dbReference type="ChEBI" id="CHEBI:29105"/>
    </cofactor>
    <text evidence="6 7">Binds 1 zinc ion per subunit.</text>
</comment>
<dbReference type="PANTHER" id="PTHR10127">
    <property type="entry name" value="DISCOIDIN, CUB, EGF, LAMININ , AND ZINC METALLOPROTEASE DOMAIN CONTAINING"/>
    <property type="match status" value="1"/>
</dbReference>
<dbReference type="GO" id="GO:0006508">
    <property type="term" value="P:proteolysis"/>
    <property type="evidence" value="ECO:0007669"/>
    <property type="project" value="UniProtKB-KW"/>
</dbReference>
<dbReference type="GeneID" id="112460511"/>
<proteinExistence type="predicted"/>
<evidence type="ECO:0000259" key="8">
    <source>
        <dbReference type="PROSITE" id="PS51864"/>
    </source>
</evidence>
<dbReference type="PRINTS" id="PR00480">
    <property type="entry name" value="ASTACIN"/>
</dbReference>
<organism evidence="9 10">
    <name type="scientific">Temnothorax curvispinosus</name>
    <dbReference type="NCBI Taxonomy" id="300111"/>
    <lineage>
        <taxon>Eukaryota</taxon>
        <taxon>Metazoa</taxon>
        <taxon>Ecdysozoa</taxon>
        <taxon>Arthropoda</taxon>
        <taxon>Hexapoda</taxon>
        <taxon>Insecta</taxon>
        <taxon>Pterygota</taxon>
        <taxon>Neoptera</taxon>
        <taxon>Endopterygota</taxon>
        <taxon>Hymenoptera</taxon>
        <taxon>Apocrita</taxon>
        <taxon>Aculeata</taxon>
        <taxon>Formicoidea</taxon>
        <taxon>Formicidae</taxon>
        <taxon>Myrmicinae</taxon>
        <taxon>Temnothorax</taxon>
    </lineage>
</organism>
<evidence type="ECO:0000256" key="3">
    <source>
        <dbReference type="ARBA" id="ARBA00022801"/>
    </source>
</evidence>
<dbReference type="RefSeq" id="XP_024880982.1">
    <property type="nucleotide sequence ID" value="XM_025025214.1"/>
</dbReference>
<feature type="domain" description="Peptidase M12A" evidence="8">
    <location>
        <begin position="26"/>
        <end position="208"/>
    </location>
</feature>
<evidence type="ECO:0000256" key="4">
    <source>
        <dbReference type="ARBA" id="ARBA00022833"/>
    </source>
</evidence>
<dbReference type="SMART" id="SM00235">
    <property type="entry name" value="ZnMc"/>
    <property type="match status" value="1"/>
</dbReference>
<dbReference type="AlphaFoldDB" id="A0A6J1QF62"/>
<dbReference type="PROSITE" id="PS51864">
    <property type="entry name" value="ASTACIN"/>
    <property type="match status" value="1"/>
</dbReference>
<dbReference type="EC" id="3.4.24.-" evidence="7"/>
<feature type="binding site" evidence="6">
    <location>
        <position position="123"/>
    </location>
    <ligand>
        <name>Zn(2+)</name>
        <dbReference type="ChEBI" id="CHEBI:29105"/>
        <note>catalytic</note>
    </ligand>
</feature>
<evidence type="ECO:0000256" key="2">
    <source>
        <dbReference type="ARBA" id="ARBA00022723"/>
    </source>
</evidence>
<reference evidence="10" key="1">
    <citation type="submission" date="2025-08" db="UniProtKB">
        <authorList>
            <consortium name="RefSeq"/>
        </authorList>
    </citation>
    <scope>IDENTIFICATION</scope>
    <source>
        <tissue evidence="10">Whole body</tissue>
    </source>
</reference>
<keyword evidence="5 6" id="KW-0482">Metalloprotease</keyword>
<keyword evidence="2 6" id="KW-0479">Metal-binding</keyword>
<evidence type="ECO:0000256" key="7">
    <source>
        <dbReference type="RuleBase" id="RU361183"/>
    </source>
</evidence>
<dbReference type="InterPro" id="IPR024079">
    <property type="entry name" value="MetalloPept_cat_dom_sf"/>
</dbReference>
<dbReference type="GO" id="GO:0004222">
    <property type="term" value="F:metalloendopeptidase activity"/>
    <property type="evidence" value="ECO:0007669"/>
    <property type="project" value="UniProtKB-UniRule"/>
</dbReference>
<dbReference type="OrthoDB" id="291007at2759"/>
<accession>A0A6J1QF62</accession>
<dbReference type="Gene3D" id="3.40.390.10">
    <property type="entry name" value="Collagenase (Catalytic Domain)"/>
    <property type="match status" value="1"/>
</dbReference>
<keyword evidence="4 6" id="KW-0862">Zinc</keyword>
<dbReference type="PANTHER" id="PTHR10127:SF780">
    <property type="entry name" value="METALLOENDOPEPTIDASE"/>
    <property type="match status" value="1"/>
</dbReference>
<keyword evidence="1 6" id="KW-0645">Protease</keyword>
<feature type="binding site" evidence="6">
    <location>
        <position position="129"/>
    </location>
    <ligand>
        <name>Zn(2+)</name>
        <dbReference type="ChEBI" id="CHEBI:29105"/>
        <note>catalytic</note>
    </ligand>
</feature>
<dbReference type="Proteomes" id="UP000504618">
    <property type="component" value="Unplaced"/>
</dbReference>
<dbReference type="CDD" id="cd04280">
    <property type="entry name" value="ZnMc_astacin_like"/>
    <property type="match status" value="1"/>
</dbReference>
<comment type="caution">
    <text evidence="6">Lacks conserved residue(s) required for the propagation of feature annotation.</text>
</comment>
<feature type="active site" evidence="6">
    <location>
        <position position="120"/>
    </location>
</feature>
<dbReference type="GO" id="GO:0008270">
    <property type="term" value="F:zinc ion binding"/>
    <property type="evidence" value="ECO:0007669"/>
    <property type="project" value="UniProtKB-UniRule"/>
</dbReference>
<evidence type="ECO:0000313" key="10">
    <source>
        <dbReference type="RefSeq" id="XP_024880982.1"/>
    </source>
</evidence>
<evidence type="ECO:0000256" key="6">
    <source>
        <dbReference type="PROSITE-ProRule" id="PRU01211"/>
    </source>
</evidence>
<keyword evidence="9" id="KW-1185">Reference proteome</keyword>
<name>A0A6J1QF62_9HYME</name>
<dbReference type="InterPro" id="IPR001506">
    <property type="entry name" value="Peptidase_M12A"/>
</dbReference>
<keyword evidence="3 6" id="KW-0378">Hydrolase</keyword>
<dbReference type="SUPFAM" id="SSF55486">
    <property type="entry name" value="Metalloproteases ('zincins'), catalytic domain"/>
    <property type="match status" value="1"/>
</dbReference>